<comment type="caution">
    <text evidence="5">The sequence shown here is derived from an EMBL/GenBank/DDBJ whole genome shotgun (WGS) entry which is preliminary data.</text>
</comment>
<dbReference type="InterPro" id="IPR036116">
    <property type="entry name" value="FN3_sf"/>
</dbReference>
<keyword evidence="2" id="KW-0624">Polysaccharide degradation</keyword>
<feature type="domain" description="Fibronectin type-III" evidence="4">
    <location>
        <begin position="385"/>
        <end position="479"/>
    </location>
</feature>
<dbReference type="Gene3D" id="2.60.40.10">
    <property type="entry name" value="Immunoglobulins"/>
    <property type="match status" value="3"/>
</dbReference>
<dbReference type="InterPro" id="IPR013783">
    <property type="entry name" value="Ig-like_fold"/>
</dbReference>
<dbReference type="Pfam" id="PF16640">
    <property type="entry name" value="Big_3_5"/>
    <property type="match status" value="2"/>
</dbReference>
<sequence>MRSKRTMTAAAATLAAAVAVSGLTLTGPAYADPATGTFAALVGVGSDTTQDVMNALAKSLSPTGTGIASYDAIAPGTTGSTTSVIQTRKGGPFFTRPNGSGKGRAALSASLTGLTTFPDGNGVKIPGQVDFARSSGAPSVTGGTLTYIPYARDAVGLAVKGAALKQLTAQQLHEIYSGALTVVNGLTVHPYLPQAGSGTRSFFLNAIGLTETTIKSGIDTVQENQANDLLTGDVIADGALVPFSVASWIAQNNGVSPDHSKKAVAAGAYLASIKTSDAATTYLAPVSTVSGKVAGNTSYYNDATFGRDVFNVVPTRAIDTTSIFYKQSLYDIFVTNGTHKAALASTANQKIIADYGFLNEPYNGSINASNHAKLGGLEDGSTNAVPGAPTLTTVTGAGSAKLTWAAPKVNPGLPVTDYRVVLTGPTGAVVANKDFSATTRSYTFTGLAAGKYSARVYADNLGGVSAPVSWTGTVPAVPKVASKVTATAPTSYYGQAGHVSVTVTGANSIVPTGKVTLKEGTSTLGSATLVKGKATVALSKTLKVGAHTFTVSYAGDSKLNSSSATVKKTVSKALATVTAKAPSRTKTNVHVKVTVTVTATGTVPSGTVRIYEGKKIIATGTLKSGKVVVSLPFLKKGKHVLHAYYLGSSNVNVKTGGNFTITGF</sequence>
<protein>
    <recommendedName>
        <fullName evidence="4">Fibronectin type-III domain-containing protein</fullName>
    </recommendedName>
</protein>
<accession>A0A8J3UFW3</accession>
<evidence type="ECO:0000256" key="2">
    <source>
        <dbReference type="ARBA" id="ARBA00023326"/>
    </source>
</evidence>
<proteinExistence type="predicted"/>
<reference evidence="5" key="1">
    <citation type="submission" date="2021-01" db="EMBL/GenBank/DDBJ databases">
        <title>Whole genome shotgun sequence of Planotetraspora silvatica NBRC 100141.</title>
        <authorList>
            <person name="Komaki H."/>
            <person name="Tamura T."/>
        </authorList>
    </citation>
    <scope>NUCLEOTIDE SEQUENCE</scope>
    <source>
        <strain evidence="5">NBRC 100141</strain>
    </source>
</reference>
<keyword evidence="2" id="KW-0119">Carbohydrate metabolism</keyword>
<evidence type="ECO:0000256" key="3">
    <source>
        <dbReference type="SAM" id="SignalP"/>
    </source>
</evidence>
<feature type="signal peptide" evidence="3">
    <location>
        <begin position="1"/>
        <end position="31"/>
    </location>
</feature>
<evidence type="ECO:0000256" key="1">
    <source>
        <dbReference type="ARBA" id="ARBA00023295"/>
    </source>
</evidence>
<dbReference type="InterPro" id="IPR003961">
    <property type="entry name" value="FN3_dom"/>
</dbReference>
<dbReference type="Gene3D" id="3.40.190.10">
    <property type="entry name" value="Periplasmic binding protein-like II"/>
    <property type="match status" value="1"/>
</dbReference>
<evidence type="ECO:0000313" key="5">
    <source>
        <dbReference type="EMBL" id="GII44543.1"/>
    </source>
</evidence>
<keyword evidence="1" id="KW-0378">Hydrolase</keyword>
<dbReference type="SMART" id="SM00060">
    <property type="entry name" value="FN3"/>
    <property type="match status" value="1"/>
</dbReference>
<dbReference type="EMBL" id="BOOQ01000003">
    <property type="protein sequence ID" value="GII44543.1"/>
    <property type="molecule type" value="Genomic_DNA"/>
</dbReference>
<dbReference type="PROSITE" id="PS51318">
    <property type="entry name" value="TAT"/>
    <property type="match status" value="1"/>
</dbReference>
<keyword evidence="6" id="KW-1185">Reference proteome</keyword>
<dbReference type="InterPro" id="IPR032109">
    <property type="entry name" value="Big_3_5"/>
</dbReference>
<dbReference type="InterPro" id="IPR006311">
    <property type="entry name" value="TAT_signal"/>
</dbReference>
<name>A0A8J3UFW3_9ACTN</name>
<dbReference type="PROSITE" id="PS50853">
    <property type="entry name" value="FN3"/>
    <property type="match status" value="1"/>
</dbReference>
<evidence type="ECO:0000259" key="4">
    <source>
        <dbReference type="PROSITE" id="PS50853"/>
    </source>
</evidence>
<dbReference type="GO" id="GO:0000272">
    <property type="term" value="P:polysaccharide catabolic process"/>
    <property type="evidence" value="ECO:0007669"/>
    <property type="project" value="UniProtKB-KW"/>
</dbReference>
<evidence type="ECO:0000313" key="6">
    <source>
        <dbReference type="Proteomes" id="UP000644610"/>
    </source>
</evidence>
<organism evidence="5 6">
    <name type="scientific">Planotetraspora silvatica</name>
    <dbReference type="NCBI Taxonomy" id="234614"/>
    <lineage>
        <taxon>Bacteria</taxon>
        <taxon>Bacillati</taxon>
        <taxon>Actinomycetota</taxon>
        <taxon>Actinomycetes</taxon>
        <taxon>Streptosporangiales</taxon>
        <taxon>Streptosporangiaceae</taxon>
        <taxon>Planotetraspora</taxon>
    </lineage>
</organism>
<dbReference type="SUPFAM" id="SSF49265">
    <property type="entry name" value="Fibronectin type III"/>
    <property type="match status" value="1"/>
</dbReference>
<dbReference type="Proteomes" id="UP000644610">
    <property type="component" value="Unassembled WGS sequence"/>
</dbReference>
<gene>
    <name evidence="5" type="ORF">Psi02_09670</name>
</gene>
<feature type="chain" id="PRO_5035150583" description="Fibronectin type-III domain-containing protein" evidence="3">
    <location>
        <begin position="32"/>
        <end position="664"/>
    </location>
</feature>
<keyword evidence="3" id="KW-0732">Signal</keyword>
<dbReference type="SUPFAM" id="SSF53850">
    <property type="entry name" value="Periplasmic binding protein-like II"/>
    <property type="match status" value="1"/>
</dbReference>
<dbReference type="RefSeq" id="WP_203972184.1">
    <property type="nucleotide sequence ID" value="NZ_BAAAKY010000004.1"/>
</dbReference>
<dbReference type="CDD" id="cd00063">
    <property type="entry name" value="FN3"/>
    <property type="match status" value="1"/>
</dbReference>
<dbReference type="GO" id="GO:0016798">
    <property type="term" value="F:hydrolase activity, acting on glycosyl bonds"/>
    <property type="evidence" value="ECO:0007669"/>
    <property type="project" value="UniProtKB-KW"/>
</dbReference>
<dbReference type="AlphaFoldDB" id="A0A8J3UFW3"/>
<keyword evidence="1" id="KW-0326">Glycosidase</keyword>